<evidence type="ECO:0000313" key="2">
    <source>
        <dbReference type="EMBL" id="KAF7411213.1"/>
    </source>
</evidence>
<protein>
    <submittedName>
        <fullName evidence="2">Uncharacterized protein</fullName>
    </submittedName>
</protein>
<comment type="caution">
    <text evidence="2">The sequence shown here is derived from an EMBL/GenBank/DDBJ whole genome shotgun (WGS) entry which is preliminary data.</text>
</comment>
<evidence type="ECO:0000313" key="3">
    <source>
        <dbReference type="Proteomes" id="UP000614350"/>
    </source>
</evidence>
<feature type="compositionally biased region" description="Basic and acidic residues" evidence="1">
    <location>
        <begin position="45"/>
        <end position="58"/>
    </location>
</feature>
<keyword evidence="3" id="KW-1185">Reference proteome</keyword>
<organism evidence="2 3">
    <name type="scientific">Vespula vulgaris</name>
    <name type="common">Yellow jacket</name>
    <name type="synonym">Wasp</name>
    <dbReference type="NCBI Taxonomy" id="7454"/>
    <lineage>
        <taxon>Eukaryota</taxon>
        <taxon>Metazoa</taxon>
        <taxon>Ecdysozoa</taxon>
        <taxon>Arthropoda</taxon>
        <taxon>Hexapoda</taxon>
        <taxon>Insecta</taxon>
        <taxon>Pterygota</taxon>
        <taxon>Neoptera</taxon>
        <taxon>Endopterygota</taxon>
        <taxon>Hymenoptera</taxon>
        <taxon>Apocrita</taxon>
        <taxon>Aculeata</taxon>
        <taxon>Vespoidea</taxon>
        <taxon>Vespidae</taxon>
        <taxon>Vespinae</taxon>
        <taxon>Vespula</taxon>
    </lineage>
</organism>
<dbReference type="Proteomes" id="UP000614350">
    <property type="component" value="Unassembled WGS sequence"/>
</dbReference>
<feature type="region of interest" description="Disordered" evidence="1">
    <location>
        <begin position="42"/>
        <end position="77"/>
    </location>
</feature>
<sequence>MGFNDKKLRRLRRLRLFGRAKVYLTVRWPQLAVVVEYQGYCSTGEEEKEKEKEKKKEKEDDEIAKGKKKEGHAQRWE</sequence>
<evidence type="ECO:0000256" key="1">
    <source>
        <dbReference type="SAM" id="MobiDB-lite"/>
    </source>
</evidence>
<dbReference type="AlphaFoldDB" id="A0A834NKV7"/>
<proteinExistence type="predicted"/>
<name>A0A834NKV7_VESVU</name>
<gene>
    <name evidence="2" type="ORF">HZH66_000109</name>
</gene>
<dbReference type="EMBL" id="JACSEA010000001">
    <property type="protein sequence ID" value="KAF7411213.1"/>
    <property type="molecule type" value="Genomic_DNA"/>
</dbReference>
<accession>A0A834NKV7</accession>
<reference evidence="2" key="1">
    <citation type="journal article" date="2020" name="G3 (Bethesda)">
        <title>High-Quality Assemblies for Three Invasive Social Wasps from the &lt;i&gt;Vespula&lt;/i&gt; Genus.</title>
        <authorList>
            <person name="Harrop T.W.R."/>
            <person name="Guhlin J."/>
            <person name="McLaughlin G.M."/>
            <person name="Permina E."/>
            <person name="Stockwell P."/>
            <person name="Gilligan J."/>
            <person name="Le Lec M.F."/>
            <person name="Gruber M.A.M."/>
            <person name="Quinn O."/>
            <person name="Lovegrove M."/>
            <person name="Duncan E.J."/>
            <person name="Remnant E.J."/>
            <person name="Van Eeckhoven J."/>
            <person name="Graham B."/>
            <person name="Knapp R.A."/>
            <person name="Langford K.W."/>
            <person name="Kronenberg Z."/>
            <person name="Press M.O."/>
            <person name="Eacker S.M."/>
            <person name="Wilson-Rankin E.E."/>
            <person name="Purcell J."/>
            <person name="Lester P.J."/>
            <person name="Dearden P.K."/>
        </authorList>
    </citation>
    <scope>NUCLEOTIDE SEQUENCE</scope>
    <source>
        <strain evidence="2">Marl-1</strain>
    </source>
</reference>